<organism evidence="5 6">
    <name type="scientific">Sinanaerobacter chloroacetimidivorans</name>
    <dbReference type="NCBI Taxonomy" id="2818044"/>
    <lineage>
        <taxon>Bacteria</taxon>
        <taxon>Bacillati</taxon>
        <taxon>Bacillota</taxon>
        <taxon>Clostridia</taxon>
        <taxon>Peptostreptococcales</taxon>
        <taxon>Anaerovoracaceae</taxon>
        <taxon>Sinanaerobacter</taxon>
    </lineage>
</organism>
<comment type="similarity">
    <text evidence="1 4">Belongs to the glycosyl hydrolase 1 family.</text>
</comment>
<dbReference type="InterPro" id="IPR017853">
    <property type="entry name" value="GH"/>
</dbReference>
<dbReference type="Gene3D" id="3.20.20.80">
    <property type="entry name" value="Glycosidases"/>
    <property type="match status" value="1"/>
</dbReference>
<dbReference type="InterPro" id="IPR001360">
    <property type="entry name" value="Glyco_hydro_1"/>
</dbReference>
<dbReference type="GO" id="GO:0016052">
    <property type="term" value="P:carbohydrate catabolic process"/>
    <property type="evidence" value="ECO:0007669"/>
    <property type="project" value="TreeGrafter"/>
</dbReference>
<dbReference type="AlphaFoldDB" id="A0A8J7W6J9"/>
<gene>
    <name evidence="5" type="ORF">KCX82_18380</name>
</gene>
<evidence type="ECO:0000313" key="5">
    <source>
        <dbReference type="EMBL" id="MBR0599855.1"/>
    </source>
</evidence>
<evidence type="ECO:0000313" key="6">
    <source>
        <dbReference type="Proteomes" id="UP000675664"/>
    </source>
</evidence>
<keyword evidence="6" id="KW-1185">Reference proteome</keyword>
<dbReference type="PANTHER" id="PTHR10353">
    <property type="entry name" value="GLYCOSYL HYDROLASE"/>
    <property type="match status" value="1"/>
</dbReference>
<evidence type="ECO:0000256" key="3">
    <source>
        <dbReference type="ARBA" id="ARBA00023295"/>
    </source>
</evidence>
<protein>
    <submittedName>
        <fullName evidence="5">Family 1 glycosylhydrolase</fullName>
    </submittedName>
</protein>
<reference evidence="5" key="2">
    <citation type="submission" date="2021-04" db="EMBL/GenBank/DDBJ databases">
        <authorList>
            <person name="Liu J."/>
        </authorList>
    </citation>
    <scope>NUCLEOTIDE SEQUENCE</scope>
    <source>
        <strain evidence="5">BAD-6</strain>
    </source>
</reference>
<evidence type="ECO:0000256" key="4">
    <source>
        <dbReference type="RuleBase" id="RU003690"/>
    </source>
</evidence>
<dbReference type="GO" id="GO:0005829">
    <property type="term" value="C:cytosol"/>
    <property type="evidence" value="ECO:0007669"/>
    <property type="project" value="TreeGrafter"/>
</dbReference>
<dbReference type="GO" id="GO:0008422">
    <property type="term" value="F:beta-glucosidase activity"/>
    <property type="evidence" value="ECO:0007669"/>
    <property type="project" value="TreeGrafter"/>
</dbReference>
<proteinExistence type="inferred from homology"/>
<reference evidence="5" key="1">
    <citation type="submission" date="2021-04" db="EMBL/GenBank/DDBJ databases">
        <title>Sinoanaerobacter chloroacetimidivorans sp. nov., an obligate anaerobic bacterium isolated from anaerobic sludge.</title>
        <authorList>
            <person name="Bao Y."/>
        </authorList>
    </citation>
    <scope>NUCLEOTIDE SEQUENCE</scope>
    <source>
        <strain evidence="5">BAD-6</strain>
    </source>
</reference>
<accession>A0A8J7W6J9</accession>
<dbReference type="PROSITE" id="PS00653">
    <property type="entry name" value="GLYCOSYL_HYDROL_F1_2"/>
    <property type="match status" value="1"/>
</dbReference>
<sequence>MSFESNFLWGAGSAAFQVEGAWNEDGKGPSVWDAFCHAPGHIKNGETGDIGSDTYHRFETDLAIMNELGLHAYRFSISWPRVLPEGCGSLNEKGLSYYDRMVDGLLSAGITPFVTLYHWDLPLALEREGGWQNRNTVEAFIQYAGLIARHFDGRVKHYITLNEPQCFLGLGYGTGMHAPGKRLSEQEIVQCIHYVLLAHGGAVAAMRAACSSPLEIGFASTGKICYPASDGAKEQQAASNTTAKGAHHAAYYAAYDATFAPDENWTFSHTWLLDAAVFGRYPDWVAPFRLLNDTLSDADLRIIREPMDFVGLNIYNGIPVDTCGRKVKKAPGFPRTALKWPVTPECMYYGPRFLYERYKLPLIITENGQSCNDRIFWDGAVHDPDRIDFLERYLRQLKHAVEEGIPVKGYFHWSLTDNFEWHSGYDERFGLVYIDYEAQRRIIKDSGYWYRDVIKTNGNSIG</sequence>
<evidence type="ECO:0000256" key="2">
    <source>
        <dbReference type="ARBA" id="ARBA00022801"/>
    </source>
</evidence>
<dbReference type="Proteomes" id="UP000675664">
    <property type="component" value="Unassembled WGS sequence"/>
</dbReference>
<dbReference type="PRINTS" id="PR00131">
    <property type="entry name" value="GLHYDRLASE1"/>
</dbReference>
<keyword evidence="3" id="KW-0326">Glycosidase</keyword>
<name>A0A8J7W6J9_9FIRM</name>
<dbReference type="PANTHER" id="PTHR10353:SF36">
    <property type="entry name" value="LP05116P"/>
    <property type="match status" value="1"/>
</dbReference>
<dbReference type="RefSeq" id="WP_227019987.1">
    <property type="nucleotide sequence ID" value="NZ_JAGSND010000017.1"/>
</dbReference>
<evidence type="ECO:0000256" key="1">
    <source>
        <dbReference type="ARBA" id="ARBA00010838"/>
    </source>
</evidence>
<keyword evidence="2" id="KW-0378">Hydrolase</keyword>
<dbReference type="SUPFAM" id="SSF51445">
    <property type="entry name" value="(Trans)glycosidases"/>
    <property type="match status" value="1"/>
</dbReference>
<comment type="caution">
    <text evidence="5">The sequence shown here is derived from an EMBL/GenBank/DDBJ whole genome shotgun (WGS) entry which is preliminary data.</text>
</comment>
<dbReference type="InterPro" id="IPR033132">
    <property type="entry name" value="GH_1_N_CS"/>
</dbReference>
<dbReference type="Pfam" id="PF00232">
    <property type="entry name" value="Glyco_hydro_1"/>
    <property type="match status" value="2"/>
</dbReference>
<dbReference type="EMBL" id="JAGSND010000017">
    <property type="protein sequence ID" value="MBR0599855.1"/>
    <property type="molecule type" value="Genomic_DNA"/>
</dbReference>